<dbReference type="InterPro" id="IPR017850">
    <property type="entry name" value="Alkaline_phosphatase_core_sf"/>
</dbReference>
<dbReference type="Pfam" id="PF19316">
    <property type="entry name" value="PIGO_PIGG"/>
    <property type="match status" value="1"/>
</dbReference>
<reference evidence="15" key="1">
    <citation type="journal article" date="2021" name="Open Biol.">
        <title>Shared evolutionary footprints suggest mitochondrial oxidative damage underlies multiple complex I losses in fungi.</title>
        <authorList>
            <person name="Schikora-Tamarit M.A."/>
            <person name="Marcet-Houben M."/>
            <person name="Nosek J."/>
            <person name="Gabaldon T."/>
        </authorList>
    </citation>
    <scope>NUCLEOTIDE SEQUENCE</scope>
    <source>
        <strain evidence="15">NCAIM Y.01608</strain>
    </source>
</reference>
<dbReference type="Gene3D" id="3.40.720.10">
    <property type="entry name" value="Alkaline Phosphatase, subunit A"/>
    <property type="match status" value="1"/>
</dbReference>
<feature type="transmembrane region" description="Helical" evidence="12">
    <location>
        <begin position="1205"/>
        <end position="1230"/>
    </location>
</feature>
<feature type="transmembrane region" description="Helical" evidence="12">
    <location>
        <begin position="1250"/>
        <end position="1272"/>
    </location>
</feature>
<dbReference type="InterPro" id="IPR002591">
    <property type="entry name" value="Phosphodiest/P_Trfase"/>
</dbReference>
<feature type="transmembrane region" description="Helical" evidence="12">
    <location>
        <begin position="1509"/>
        <end position="1528"/>
    </location>
</feature>
<keyword evidence="13" id="KW-0175">Coiled coil</keyword>
<protein>
    <recommendedName>
        <fullName evidence="4 12">GPI ethanolamine phosphate transferase 2</fullName>
    </recommendedName>
</protein>
<dbReference type="CDD" id="cd16024">
    <property type="entry name" value="GPI_EPT_2"/>
    <property type="match status" value="1"/>
</dbReference>
<evidence type="ECO:0000256" key="1">
    <source>
        <dbReference type="ARBA" id="ARBA00004477"/>
    </source>
</evidence>
<evidence type="ECO:0000256" key="10">
    <source>
        <dbReference type="ARBA" id="ARBA00023136"/>
    </source>
</evidence>
<evidence type="ECO:0000256" key="8">
    <source>
        <dbReference type="ARBA" id="ARBA00022824"/>
    </source>
</evidence>
<dbReference type="Proteomes" id="UP000788993">
    <property type="component" value="Unassembled WGS sequence"/>
</dbReference>
<keyword evidence="5 12" id="KW-0337">GPI-anchor biosynthesis</keyword>
<comment type="subcellular location">
    <subcellularLocation>
        <location evidence="1 12">Endoplasmic reticulum membrane</location>
        <topology evidence="1 12">Multi-pass membrane protein</topology>
    </subcellularLocation>
</comment>
<evidence type="ECO:0000256" key="9">
    <source>
        <dbReference type="ARBA" id="ARBA00022989"/>
    </source>
</evidence>
<comment type="function">
    <text evidence="12">Ethanolamine phosphate transferase involved in glycosylphosphatidylinositol-anchor biosynthesis. Transfers ethanolamine phosphate to the GPI second mannose.</text>
</comment>
<keyword evidence="7 12" id="KW-0812">Transmembrane</keyword>
<gene>
    <name evidence="15" type="ORF">OGATHE_001587</name>
</gene>
<evidence type="ECO:0000256" key="3">
    <source>
        <dbReference type="ARBA" id="ARBA00005315"/>
    </source>
</evidence>
<sequence>MSVLAEQIGRLSAQFHASVSALYVTRSTGQEIVSIEERKIKITNLESGAHYLDNVLEFSPTGLCLSPNDDFLCLYDSTHCSVVSLNEPGSKVGHAIGYSVRINLQHKETIVQIIFNRISQFGAELVILTTDAIYNVDLNSSLTKPTHTYWLRTGSPLASTDSVDVIDPVSLAFGSNTDTMNPRGDLTLLILSSDSSIYKIYPYLPANIAVSSSWLGALFDYASLKYNASGAQDLSTVSMLKFASLLSQSNGHVRAINKVLPSSLSRGKLVGPLNIQPFPDELYEQDALKLISMENDMFCVLYNKALTVLFDDQDQPMVFDGHRAANSVGVVRMVDCLLFGSKTITSGMILPNRPTSLLLTSSEADLLHVDFANWWDILADSIASNDLSGLSNLLKKQLPTKVSGLGKVKLPTTASISDPASFQYTVPHTTAEHKIAYAWNYTHSYAFLGSSVFEVCAPTQPSAPVDTELAPQDVYEKYETLDLNPQLTATKTTLAKVQKELYAMNSNQPLATDTRSLKSLYKVREVITTGLIALFNDVALLNRKLQQMRSQFLVQIATLNEAELNRQDRHKRYESSKRKLEALAGKQAELQKRVSQFAATMEKLEMLTSNHANETLSRKEQAYKRQLERLQKLIAEKQNDFQAVQEYVESLKDMEVVSASQPSGYSREVARMKAKLELRTSLIESLTQELKSAMNYLLLAFVWLLQLSSYLLFCKGFFPTKVLLSSQDLENFQSPAPAVYHEPPRQFDRAVIMVIDALRADFLFSNESQMTFVHELINDGYALGYTAYSNPPTVTLPRLKGITTGSTPNFIDAVLNIAEEDTSSTLGDQDSWVKQMHASGWKINMFGDDTWLKLFPSYFAKTDGTASFYVSDFTIVDNNVTRHLDYELSKEGQRNWDCLILHYLGLDHIGHKGGPASASMPAKQREMDSIIRRIFESTVKKDENTLFVVMGDHGMNEVGNHGGSSIGEVSAGLLLVSSKFKKLQSEQKAPIPRNPDFDYFRHIEQIDLVPTLSTLLGLRIPINNLGTFMHDLLPLYTGKDKQSVLIKNALQLKVLIDKSRSKVTSLENEIDVSSLTSLLDFLHDSKSTLSKTSSDYNYRDIFYGLAGYTFTVVLSLVLFFIHHRGRFLEACADLLFFILYAVNFFGSSMIEEEHHLWWFFTTLFVASVTLKSQSIHCATLLVCLRILKAWNNSGQKNNIKSNMKIATYVASLSPDIGPVVVALLIASTLATYCFYVTEGVAVKGKGDETTLRFLTFVSTSLLCSITFSTKFLSYLSETYDLKSGFKEVPDWCSWYIEWIGQRLGTTDINTLNQQLFGLFYKVWLVTIAFHLLKPLSFKIWRLPDPAHNYTRSILVTFSQLLISQTNFNNVPIFLLLLAILLSFQKVVPMSNLNAISLFIILMQNLSFFQFGFTNSLSSVDLTNSFNGLSSYNMILSGMLTFVCNWAAPIFWSLAYLHLTLKPDGRNWERLYHRLLVTLTFYSISGLVLIVSCYNLRFHLFIWTVFSPKILYFLSWTACGLLVDFGLSFPSLGTSSPVNNLIRVDLPAPLGPKTATLEESDSEQETFFNDGFSAEGYLNVTLDIRATALVLDFTPVRIPGGGNAILTFESVKV</sequence>
<dbReference type="GO" id="GO:0051267">
    <property type="term" value="F:CP2 mannose-ethanolamine phosphotransferase activity"/>
    <property type="evidence" value="ECO:0007669"/>
    <property type="project" value="TreeGrafter"/>
</dbReference>
<feature type="transmembrane region" description="Helical" evidence="12">
    <location>
        <begin position="1470"/>
        <end position="1489"/>
    </location>
</feature>
<dbReference type="PANTHER" id="PTHR23072">
    <property type="entry name" value="PHOSPHATIDYLINOSITOL GLYCAN-RELATED"/>
    <property type="match status" value="1"/>
</dbReference>
<evidence type="ECO:0000256" key="13">
    <source>
        <dbReference type="SAM" id="Coils"/>
    </source>
</evidence>
<dbReference type="PANTHER" id="PTHR23072:SF0">
    <property type="entry name" value="GPI ETHANOLAMINE PHOSPHATE TRANSFERASE 2"/>
    <property type="match status" value="1"/>
</dbReference>
<evidence type="ECO:0000313" key="16">
    <source>
        <dbReference type="Proteomes" id="UP000788993"/>
    </source>
</evidence>
<dbReference type="GO" id="GO:0005789">
    <property type="term" value="C:endoplasmic reticulum membrane"/>
    <property type="evidence" value="ECO:0007669"/>
    <property type="project" value="UniProtKB-SubCell"/>
</dbReference>
<keyword evidence="10 12" id="KW-0472">Membrane</keyword>
<keyword evidence="11" id="KW-0325">Glycoprotein</keyword>
<keyword evidence="9 12" id="KW-1133">Transmembrane helix</keyword>
<evidence type="ECO:0000313" key="15">
    <source>
        <dbReference type="EMBL" id="KAH3675247.1"/>
    </source>
</evidence>
<comment type="caution">
    <text evidence="15">The sequence shown here is derived from an EMBL/GenBank/DDBJ whole genome shotgun (WGS) entry which is preliminary data.</text>
</comment>
<dbReference type="Pfam" id="PF01663">
    <property type="entry name" value="Phosphodiest"/>
    <property type="match status" value="1"/>
</dbReference>
<dbReference type="EMBL" id="JAEUBD010000382">
    <property type="protein sequence ID" value="KAH3675247.1"/>
    <property type="molecule type" value="Genomic_DNA"/>
</dbReference>
<dbReference type="InterPro" id="IPR037674">
    <property type="entry name" value="PIG-G_N"/>
</dbReference>
<dbReference type="InterPro" id="IPR045687">
    <property type="entry name" value="PIGG/GPI7_C"/>
</dbReference>
<evidence type="ECO:0000256" key="2">
    <source>
        <dbReference type="ARBA" id="ARBA00004687"/>
    </source>
</evidence>
<comment type="pathway">
    <text evidence="2 12">Glycolipid biosynthesis; glycosylphosphatidylinositol-anchor biosynthesis.</text>
</comment>
<accession>A0A9P8PNN7</accession>
<feature type="transmembrane region" description="Helical" evidence="12">
    <location>
        <begin position="1318"/>
        <end position="1340"/>
    </location>
</feature>
<feature type="transmembrane region" description="Helical" evidence="12">
    <location>
        <begin position="1101"/>
        <end position="1121"/>
    </location>
</feature>
<organism evidence="15 16">
    <name type="scientific">Ogataea polymorpha</name>
    <dbReference type="NCBI Taxonomy" id="460523"/>
    <lineage>
        <taxon>Eukaryota</taxon>
        <taxon>Fungi</taxon>
        <taxon>Dikarya</taxon>
        <taxon>Ascomycota</taxon>
        <taxon>Saccharomycotina</taxon>
        <taxon>Pichiomycetes</taxon>
        <taxon>Pichiales</taxon>
        <taxon>Pichiaceae</taxon>
        <taxon>Ogataea</taxon>
    </lineage>
</organism>
<feature type="domain" description="GPI ethanolamine phosphate transferase 2 C-terminal" evidence="14">
    <location>
        <begin position="1094"/>
        <end position="1520"/>
    </location>
</feature>
<evidence type="ECO:0000259" key="14">
    <source>
        <dbReference type="Pfam" id="PF19316"/>
    </source>
</evidence>
<dbReference type="GO" id="GO:0006506">
    <property type="term" value="P:GPI anchor biosynthetic process"/>
    <property type="evidence" value="ECO:0007669"/>
    <property type="project" value="UniProtKB-KW"/>
</dbReference>
<evidence type="ECO:0000256" key="4">
    <source>
        <dbReference type="ARBA" id="ARBA00020830"/>
    </source>
</evidence>
<evidence type="ECO:0000256" key="6">
    <source>
        <dbReference type="ARBA" id="ARBA00022679"/>
    </source>
</evidence>
<feature type="transmembrane region" description="Helical" evidence="12">
    <location>
        <begin position="1395"/>
        <end position="1413"/>
    </location>
</feature>
<dbReference type="InterPro" id="IPR039527">
    <property type="entry name" value="PIGG/GPI7"/>
</dbReference>
<evidence type="ECO:0000256" key="11">
    <source>
        <dbReference type="ARBA" id="ARBA00023180"/>
    </source>
</evidence>
<evidence type="ECO:0000256" key="7">
    <source>
        <dbReference type="ARBA" id="ARBA00022692"/>
    </source>
</evidence>
<feature type="transmembrane region" description="Helical" evidence="12">
    <location>
        <begin position="1360"/>
        <end position="1383"/>
    </location>
</feature>
<comment type="similarity">
    <text evidence="3 12">Belongs to the PIGG/PIGN/PIGO family. PIGG subfamily.</text>
</comment>
<keyword evidence="16" id="KW-1185">Reference proteome</keyword>
<feature type="transmembrane region" description="Helical" evidence="12">
    <location>
        <begin position="1156"/>
        <end position="1184"/>
    </location>
</feature>
<dbReference type="SUPFAM" id="SSF53649">
    <property type="entry name" value="Alkaline phosphatase-like"/>
    <property type="match status" value="1"/>
</dbReference>
<evidence type="ECO:0000256" key="5">
    <source>
        <dbReference type="ARBA" id="ARBA00022502"/>
    </source>
</evidence>
<feature type="coiled-coil region" evidence="13">
    <location>
        <begin position="573"/>
        <end position="647"/>
    </location>
</feature>
<feature type="transmembrane region" description="Helical" evidence="12">
    <location>
        <begin position="1433"/>
        <end position="1458"/>
    </location>
</feature>
<reference evidence="15" key="2">
    <citation type="submission" date="2021-01" db="EMBL/GenBank/DDBJ databases">
        <authorList>
            <person name="Schikora-Tamarit M.A."/>
        </authorList>
    </citation>
    <scope>NUCLEOTIDE SEQUENCE</scope>
    <source>
        <strain evidence="15">NCAIM Y.01608</strain>
    </source>
</reference>
<proteinExistence type="inferred from homology"/>
<keyword evidence="6 12" id="KW-0808">Transferase</keyword>
<name>A0A9P8PNN7_9ASCO</name>
<evidence type="ECO:0000256" key="12">
    <source>
        <dbReference type="RuleBase" id="RU367106"/>
    </source>
</evidence>
<keyword evidence="8 12" id="KW-0256">Endoplasmic reticulum</keyword>
<feature type="transmembrane region" description="Helical" evidence="12">
    <location>
        <begin position="1133"/>
        <end position="1150"/>
    </location>
</feature>